<feature type="binding site" evidence="15">
    <location>
        <position position="450"/>
    </location>
    <ligand>
        <name>[4Fe-4S] cluster</name>
        <dbReference type="ChEBI" id="CHEBI:49883"/>
    </ligand>
</feature>
<protein>
    <recommendedName>
        <fullName evidence="15">Sulfite reductase [NADPH] hemoprotein beta-component</fullName>
        <shortName evidence="15">SiR-HP</shortName>
        <shortName evidence="15">SiRHP</shortName>
        <ecNumber evidence="15">1.8.1.2</ecNumber>
    </recommendedName>
</protein>
<comment type="catalytic activity">
    <reaction evidence="12 15">
        <text>hydrogen sulfide + 3 NADP(+) + 3 H2O = sulfite + 3 NADPH + 4 H(+)</text>
        <dbReference type="Rhea" id="RHEA:13801"/>
        <dbReference type="ChEBI" id="CHEBI:15377"/>
        <dbReference type="ChEBI" id="CHEBI:15378"/>
        <dbReference type="ChEBI" id="CHEBI:17359"/>
        <dbReference type="ChEBI" id="CHEBI:29919"/>
        <dbReference type="ChEBI" id="CHEBI:57783"/>
        <dbReference type="ChEBI" id="CHEBI:58349"/>
        <dbReference type="EC" id="1.8.1.2"/>
    </reaction>
</comment>
<dbReference type="GO" id="GO:0070814">
    <property type="term" value="P:hydrogen sulfide biosynthetic process"/>
    <property type="evidence" value="ECO:0007669"/>
    <property type="project" value="UniProtKB-UniRule"/>
</dbReference>
<sequence>MTKPLAKPFNVLAEQPSEVEHIKDNSRYLRGSLVQSFADPITGAIAADDTQLIKFHGAYQEDDRDLRLERQERKLEPAYEFMIRVRVPGGDLNAQQWLKLTQIADDYANHTLRITTRQAIQFHGILKFDLKKSIQAMDEAILDSIAACGDVNRNVMCTPDAALSPIHAQVFPYAQKISEHLLPRTSAYHEIWLDQPEGRTLVAGGEADEIEPLYGKHYLPRKFKIAIAIPPYNDTDTYINDIALIAIAQADKLLGFNVAVGGGLGMTFGRDDTYPRLADTIGFCTPEQVLDVCYHIVAIQRDYGNRTDRKLSRFKYTLDKYGLAWFKAELNQRLGWDLAEAKAATFTTTGDQFGWHQTADGHWHLTLRVEYGRVKDTPEYQLKTALAQLAEQALAQDWADFRLRLTANQNLVLANIAEADKATVDALLQQYHYQVDAKHISGLRRNSIACVSLNTCPQAMAEAERYMPSFLDKLEPSLRQHGLFHDEIKIRMTGCPNGCGRSVAAEIGLIGKSPGRYNLYLGGGFNGERLNKLYRENLDEYALLNELDQLLARYATERNPNEHFGDFVIRVGVVKATRQGSDFHH</sequence>
<evidence type="ECO:0000256" key="12">
    <source>
        <dbReference type="ARBA" id="ARBA00052219"/>
    </source>
</evidence>
<organism evidence="18">
    <name type="scientific">Candidatus Thiocaldithrix dubininis</name>
    <dbReference type="NCBI Taxonomy" id="3080823"/>
    <lineage>
        <taxon>Bacteria</taxon>
        <taxon>Pseudomonadati</taxon>
        <taxon>Pseudomonadota</taxon>
        <taxon>Gammaproteobacteria</taxon>
        <taxon>Thiotrichales</taxon>
        <taxon>Thiotrichaceae</taxon>
        <taxon>Candidatus Thiocaldithrix</taxon>
    </lineage>
</organism>
<dbReference type="EMBL" id="CP124755">
    <property type="protein sequence ID" value="WGZ90114.1"/>
    <property type="molecule type" value="Genomic_DNA"/>
</dbReference>
<dbReference type="PRINTS" id="PR00397">
    <property type="entry name" value="SIROHAEM"/>
</dbReference>
<dbReference type="NCBIfam" id="TIGR02041">
    <property type="entry name" value="CysI"/>
    <property type="match status" value="1"/>
</dbReference>
<dbReference type="KEGG" id="tdu:QJT80_11480"/>
<gene>
    <name evidence="15" type="primary">cysI</name>
    <name evidence="18" type="ORF">QJT80_11480</name>
</gene>
<keyword evidence="7 15" id="KW-0521">NADP</keyword>
<dbReference type="InterPro" id="IPR005117">
    <property type="entry name" value="NiRdtase/SiRdtase_haem-b_fer"/>
</dbReference>
<accession>A0AA95H6Z2</accession>
<dbReference type="InterPro" id="IPR006066">
    <property type="entry name" value="NO2/SO3_Rdtase_FeS/sirohaem_BS"/>
</dbReference>
<dbReference type="GO" id="GO:0019344">
    <property type="term" value="P:cysteine biosynthetic process"/>
    <property type="evidence" value="ECO:0007669"/>
    <property type="project" value="UniProtKB-KW"/>
</dbReference>
<dbReference type="GO" id="GO:0046872">
    <property type="term" value="F:metal ion binding"/>
    <property type="evidence" value="ECO:0007669"/>
    <property type="project" value="UniProtKB-KW"/>
</dbReference>
<name>A0AA95H6Z2_9GAMM</name>
<keyword evidence="3 15" id="KW-0004">4Fe-4S</keyword>
<dbReference type="SUPFAM" id="SSF56014">
    <property type="entry name" value="Nitrite and sulphite reductase 4Fe-4S domain-like"/>
    <property type="match status" value="2"/>
</dbReference>
<feature type="binding site" description="axial binding residue" evidence="15">
    <location>
        <position position="499"/>
    </location>
    <ligand>
        <name>siroheme</name>
        <dbReference type="ChEBI" id="CHEBI:60052"/>
    </ligand>
    <ligandPart>
        <name>Fe</name>
        <dbReference type="ChEBI" id="CHEBI:18248"/>
    </ligandPart>
</feature>
<dbReference type="GO" id="GO:0000103">
    <property type="term" value="P:sulfate assimilation"/>
    <property type="evidence" value="ECO:0007669"/>
    <property type="project" value="UniProtKB-UniRule"/>
</dbReference>
<comment type="pathway">
    <text evidence="1 15">Sulfur metabolism; hydrogen sulfide biosynthesis; hydrogen sulfide from sulfite (NADPH route): step 1/1.</text>
</comment>
<evidence type="ECO:0000256" key="11">
    <source>
        <dbReference type="ARBA" id="ARBA00023192"/>
    </source>
</evidence>
<feature type="binding site" evidence="15">
    <location>
        <position position="495"/>
    </location>
    <ligand>
        <name>[4Fe-4S] cluster</name>
        <dbReference type="ChEBI" id="CHEBI:49883"/>
    </ligand>
</feature>
<dbReference type="PANTHER" id="PTHR11493">
    <property type="entry name" value="SULFITE REDUCTASE [NADPH] SUBUNIT BETA-RELATED"/>
    <property type="match status" value="1"/>
</dbReference>
<dbReference type="GO" id="GO:0051539">
    <property type="term" value="F:4 iron, 4 sulfur cluster binding"/>
    <property type="evidence" value="ECO:0007669"/>
    <property type="project" value="UniProtKB-KW"/>
</dbReference>
<dbReference type="GO" id="GO:0050311">
    <property type="term" value="F:sulfite reductase (ferredoxin) activity"/>
    <property type="evidence" value="ECO:0007669"/>
    <property type="project" value="TreeGrafter"/>
</dbReference>
<evidence type="ECO:0000256" key="13">
    <source>
        <dbReference type="ARBA" id="ARBA00057160"/>
    </source>
</evidence>
<evidence type="ECO:0000256" key="4">
    <source>
        <dbReference type="ARBA" id="ARBA00022605"/>
    </source>
</evidence>
<comment type="cofactor">
    <cofactor evidence="15">
        <name>siroheme</name>
        <dbReference type="ChEBI" id="CHEBI:60052"/>
    </cofactor>
    <text evidence="15">Binds 1 siroheme per subunit.</text>
</comment>
<dbReference type="PROSITE" id="PS00365">
    <property type="entry name" value="NIR_SIR"/>
    <property type="match status" value="1"/>
</dbReference>
<keyword evidence="8 15" id="KW-0560">Oxidoreductase</keyword>
<dbReference type="SUPFAM" id="SSF55124">
    <property type="entry name" value="Nitrite/Sulfite reductase N-terminal domain-like"/>
    <property type="match status" value="2"/>
</dbReference>
<dbReference type="HAMAP" id="MF_01540">
    <property type="entry name" value="CysI"/>
    <property type="match status" value="1"/>
</dbReference>
<feature type="domain" description="Nitrite/Sulfite reductase ferredoxin-like" evidence="17">
    <location>
        <begin position="79"/>
        <end position="139"/>
    </location>
</feature>
<keyword evidence="4 15" id="KW-0028">Amino-acid biosynthesis</keyword>
<feature type="domain" description="Nitrite/sulphite reductase 4Fe-4S" evidence="16">
    <location>
        <begin position="445"/>
        <end position="576"/>
    </location>
</feature>
<dbReference type="GO" id="GO:0009337">
    <property type="term" value="C:sulfite reductase complex (NADPH)"/>
    <property type="evidence" value="ECO:0007669"/>
    <property type="project" value="InterPro"/>
</dbReference>
<evidence type="ECO:0000256" key="2">
    <source>
        <dbReference type="ARBA" id="ARBA00010429"/>
    </source>
</evidence>
<dbReference type="GO" id="GO:0020037">
    <property type="term" value="F:heme binding"/>
    <property type="evidence" value="ECO:0007669"/>
    <property type="project" value="InterPro"/>
</dbReference>
<evidence type="ECO:0000259" key="16">
    <source>
        <dbReference type="Pfam" id="PF01077"/>
    </source>
</evidence>
<dbReference type="InterPro" id="IPR011786">
    <property type="entry name" value="CysI"/>
</dbReference>
<dbReference type="FunFam" id="3.30.413.10:FF:000003">
    <property type="entry name" value="Sulfite reductase [NADPH] hemoprotein beta-component"/>
    <property type="match status" value="1"/>
</dbReference>
<feature type="domain" description="Nitrite/Sulfite reductase ferredoxin-like" evidence="17">
    <location>
        <begin position="357"/>
        <end position="430"/>
    </location>
</feature>
<dbReference type="NCBIfam" id="NF010029">
    <property type="entry name" value="PRK13504.1"/>
    <property type="match status" value="1"/>
</dbReference>
<keyword evidence="5 15" id="KW-0349">Heme</keyword>
<comment type="function">
    <text evidence="13 15">Component of the sulfite reductase complex that catalyzes the 6-electron reduction of sulfite to sulfide. This is one of several activities required for the biosynthesis of L-cysteine from sulfate.</text>
</comment>
<dbReference type="Gene3D" id="3.30.413.10">
    <property type="entry name" value="Sulfite Reductase Hemoprotein, domain 1"/>
    <property type="match status" value="2"/>
</dbReference>
<evidence type="ECO:0000313" key="18">
    <source>
        <dbReference type="EMBL" id="WGZ90114.1"/>
    </source>
</evidence>
<dbReference type="InterPro" id="IPR006067">
    <property type="entry name" value="NO2/SO3_Rdtase_4Fe4S_dom"/>
</dbReference>
<evidence type="ECO:0000259" key="17">
    <source>
        <dbReference type="Pfam" id="PF03460"/>
    </source>
</evidence>
<dbReference type="PANTHER" id="PTHR11493:SF47">
    <property type="entry name" value="SULFITE REDUCTASE [NADPH] SUBUNIT BETA"/>
    <property type="match status" value="1"/>
</dbReference>
<feature type="binding site" evidence="15">
    <location>
        <position position="499"/>
    </location>
    <ligand>
        <name>[4Fe-4S] cluster</name>
        <dbReference type="ChEBI" id="CHEBI:49883"/>
    </ligand>
</feature>
<dbReference type="Pfam" id="PF03460">
    <property type="entry name" value="NIR_SIR_ferr"/>
    <property type="match status" value="2"/>
</dbReference>
<evidence type="ECO:0000256" key="8">
    <source>
        <dbReference type="ARBA" id="ARBA00023002"/>
    </source>
</evidence>
<dbReference type="InterPro" id="IPR045854">
    <property type="entry name" value="NO2/SO3_Rdtase_4Fe4S_sf"/>
</dbReference>
<reference evidence="18" key="2">
    <citation type="submission" date="2023-04" db="EMBL/GenBank/DDBJ databases">
        <authorList>
            <person name="Beletskiy A.V."/>
            <person name="Mardanov A.V."/>
            <person name="Ravin N.V."/>
        </authorList>
    </citation>
    <scope>NUCLEOTIDE SEQUENCE</scope>
    <source>
        <strain evidence="18">GKL-01</strain>
    </source>
</reference>
<comment type="subunit">
    <text evidence="14 15">Alpha(8)-beta(8). The alpha component is a flavoprotein, the beta component is a hemoprotein.</text>
</comment>
<dbReference type="AlphaFoldDB" id="A0AA95H6Z2"/>
<evidence type="ECO:0000256" key="10">
    <source>
        <dbReference type="ARBA" id="ARBA00023014"/>
    </source>
</evidence>
<evidence type="ECO:0000256" key="3">
    <source>
        <dbReference type="ARBA" id="ARBA00022485"/>
    </source>
</evidence>
<dbReference type="EC" id="1.8.1.2" evidence="15"/>
<evidence type="ECO:0000256" key="9">
    <source>
        <dbReference type="ARBA" id="ARBA00023004"/>
    </source>
</evidence>
<evidence type="ECO:0000256" key="5">
    <source>
        <dbReference type="ARBA" id="ARBA00022617"/>
    </source>
</evidence>
<dbReference type="GO" id="GO:0050661">
    <property type="term" value="F:NADP binding"/>
    <property type="evidence" value="ECO:0007669"/>
    <property type="project" value="InterPro"/>
</dbReference>
<dbReference type="InterPro" id="IPR045169">
    <property type="entry name" value="NO2/SO3_Rdtase_4Fe4S_prot"/>
</dbReference>
<evidence type="ECO:0000256" key="1">
    <source>
        <dbReference type="ARBA" id="ARBA00004774"/>
    </source>
</evidence>
<keyword evidence="10 15" id="KW-0411">Iron-sulfur</keyword>
<dbReference type="GO" id="GO:0004783">
    <property type="term" value="F:sulfite reductase (NADPH) activity"/>
    <property type="evidence" value="ECO:0007669"/>
    <property type="project" value="UniProtKB-UniRule"/>
</dbReference>
<evidence type="ECO:0000256" key="6">
    <source>
        <dbReference type="ARBA" id="ARBA00022723"/>
    </source>
</evidence>
<keyword evidence="6 15" id="KW-0479">Metal-binding</keyword>
<proteinExistence type="inferred from homology"/>
<evidence type="ECO:0000256" key="7">
    <source>
        <dbReference type="ARBA" id="ARBA00022857"/>
    </source>
</evidence>
<dbReference type="InterPro" id="IPR036136">
    <property type="entry name" value="Nit/Sulf_reduc_fer-like_dom_sf"/>
</dbReference>
<evidence type="ECO:0000256" key="14">
    <source>
        <dbReference type="ARBA" id="ARBA00062253"/>
    </source>
</evidence>
<dbReference type="Proteomes" id="UP001300672">
    <property type="component" value="Chromosome"/>
</dbReference>
<keyword evidence="9 15" id="KW-0408">Iron</keyword>
<feature type="binding site" evidence="15">
    <location>
        <position position="456"/>
    </location>
    <ligand>
        <name>[4Fe-4S] cluster</name>
        <dbReference type="ChEBI" id="CHEBI:49883"/>
    </ligand>
</feature>
<feature type="domain" description="Nitrite/sulphite reductase 4Fe-4S" evidence="16">
    <location>
        <begin position="176"/>
        <end position="337"/>
    </location>
</feature>
<evidence type="ECO:0000256" key="15">
    <source>
        <dbReference type="HAMAP-Rule" id="MF_01540"/>
    </source>
</evidence>
<dbReference type="Pfam" id="PF01077">
    <property type="entry name" value="NIR_SIR"/>
    <property type="match status" value="2"/>
</dbReference>
<comment type="cofactor">
    <cofactor evidence="15">
        <name>[4Fe-4S] cluster</name>
        <dbReference type="ChEBI" id="CHEBI:49883"/>
    </cofactor>
    <text evidence="15">Binds 1 [4Fe-4S] cluster per subunit.</text>
</comment>
<reference evidence="18" key="1">
    <citation type="journal article" date="2023" name="Int. J. Mol. Sci.">
        <title>Metagenomics Revealed a New Genus 'Candidatus Thiocaldithrix dubininis' gen. nov., sp. nov. and a New Species 'Candidatus Thiothrix putei' sp. nov. in the Family Thiotrichaceae, Some Members of Which Have Traits of Both Na+- and H+-Motive Energetics.</title>
        <authorList>
            <person name="Ravin N.V."/>
            <person name="Muntyan M.S."/>
            <person name="Smolyakov D.D."/>
            <person name="Rudenko T.S."/>
            <person name="Beletsky A.V."/>
            <person name="Mardanov A.V."/>
            <person name="Grabovich M.Y."/>
        </authorList>
    </citation>
    <scope>NUCLEOTIDE SEQUENCE</scope>
    <source>
        <strain evidence="18">GKL-01</strain>
    </source>
</reference>
<keyword evidence="11 15" id="KW-0198">Cysteine biosynthesis</keyword>
<comment type="similarity">
    <text evidence="2 15">Belongs to the nitrite and sulfite reductase 4Fe-4S domain family.</text>
</comment>